<gene>
    <name evidence="4" type="ORF">IV203_032283</name>
</gene>
<protein>
    <submittedName>
        <fullName evidence="4">Exoribonuclease II</fullName>
    </submittedName>
</protein>
<feature type="domain" description="RNB" evidence="3">
    <location>
        <begin position="407"/>
        <end position="780"/>
    </location>
</feature>
<evidence type="ECO:0000313" key="4">
    <source>
        <dbReference type="EMBL" id="KAG7344752.1"/>
    </source>
</evidence>
<proteinExistence type="predicted"/>
<keyword evidence="2" id="KW-0812">Transmembrane</keyword>
<feature type="compositionally biased region" description="Acidic residues" evidence="1">
    <location>
        <begin position="191"/>
        <end position="206"/>
    </location>
</feature>
<feature type="compositionally biased region" description="Low complexity" evidence="1">
    <location>
        <begin position="207"/>
        <end position="225"/>
    </location>
</feature>
<organism evidence="4 5">
    <name type="scientific">Nitzschia inconspicua</name>
    <dbReference type="NCBI Taxonomy" id="303405"/>
    <lineage>
        <taxon>Eukaryota</taxon>
        <taxon>Sar</taxon>
        <taxon>Stramenopiles</taxon>
        <taxon>Ochrophyta</taxon>
        <taxon>Bacillariophyta</taxon>
        <taxon>Bacillariophyceae</taxon>
        <taxon>Bacillariophycidae</taxon>
        <taxon>Bacillariales</taxon>
        <taxon>Bacillariaceae</taxon>
        <taxon>Nitzschia</taxon>
    </lineage>
</organism>
<dbReference type="PANTHER" id="PTHR23355:SF30">
    <property type="entry name" value="DIS3-LIKE EXONUCLEASE 1"/>
    <property type="match status" value="1"/>
</dbReference>
<reference evidence="4" key="2">
    <citation type="submission" date="2021-04" db="EMBL/GenBank/DDBJ databases">
        <authorList>
            <person name="Podell S."/>
        </authorList>
    </citation>
    <scope>NUCLEOTIDE SEQUENCE</scope>
    <source>
        <strain evidence="4">Hildebrandi</strain>
    </source>
</reference>
<dbReference type="InterPro" id="IPR001900">
    <property type="entry name" value="RNase_II/R"/>
</dbReference>
<dbReference type="PANTHER" id="PTHR23355">
    <property type="entry name" value="RIBONUCLEASE"/>
    <property type="match status" value="1"/>
</dbReference>
<dbReference type="InterPro" id="IPR056404">
    <property type="entry name" value="HTH_RNase_II"/>
</dbReference>
<evidence type="ECO:0000256" key="2">
    <source>
        <dbReference type="SAM" id="Phobius"/>
    </source>
</evidence>
<feature type="compositionally biased region" description="Low complexity" evidence="1">
    <location>
        <begin position="628"/>
        <end position="642"/>
    </location>
</feature>
<dbReference type="Proteomes" id="UP000693970">
    <property type="component" value="Unassembled WGS sequence"/>
</dbReference>
<feature type="region of interest" description="Disordered" evidence="1">
    <location>
        <begin position="154"/>
        <end position="226"/>
    </location>
</feature>
<name>A0A9K3KJF2_9STRA</name>
<dbReference type="GO" id="GO:0003723">
    <property type="term" value="F:RNA binding"/>
    <property type="evidence" value="ECO:0007669"/>
    <property type="project" value="InterPro"/>
</dbReference>
<dbReference type="SMART" id="SM00955">
    <property type="entry name" value="RNB"/>
    <property type="match status" value="1"/>
</dbReference>
<comment type="caution">
    <text evidence="4">The sequence shown here is derived from an EMBL/GenBank/DDBJ whole genome shotgun (WGS) entry which is preliminary data.</text>
</comment>
<evidence type="ECO:0000259" key="3">
    <source>
        <dbReference type="SMART" id="SM00955"/>
    </source>
</evidence>
<reference evidence="4" key="1">
    <citation type="journal article" date="2021" name="Sci. Rep.">
        <title>Diploid genomic architecture of Nitzschia inconspicua, an elite biomass production diatom.</title>
        <authorList>
            <person name="Oliver A."/>
            <person name="Podell S."/>
            <person name="Pinowska A."/>
            <person name="Traller J.C."/>
            <person name="Smith S.R."/>
            <person name="McClure R."/>
            <person name="Beliaev A."/>
            <person name="Bohutskyi P."/>
            <person name="Hill E.A."/>
            <person name="Rabines A."/>
            <person name="Zheng H."/>
            <person name="Allen L.Z."/>
            <person name="Kuo A."/>
            <person name="Grigoriev I.V."/>
            <person name="Allen A.E."/>
            <person name="Hazlebeck D."/>
            <person name="Allen E.E."/>
        </authorList>
    </citation>
    <scope>NUCLEOTIDE SEQUENCE</scope>
    <source>
        <strain evidence="4">Hildebrandi</strain>
    </source>
</reference>
<dbReference type="EMBL" id="JAGRRH010000022">
    <property type="protein sequence ID" value="KAG7344752.1"/>
    <property type="molecule type" value="Genomic_DNA"/>
</dbReference>
<dbReference type="GO" id="GO:0006402">
    <property type="term" value="P:mRNA catabolic process"/>
    <property type="evidence" value="ECO:0007669"/>
    <property type="project" value="TreeGrafter"/>
</dbReference>
<keyword evidence="2" id="KW-1133">Transmembrane helix</keyword>
<dbReference type="InterPro" id="IPR050180">
    <property type="entry name" value="RNR_Ribonuclease"/>
</dbReference>
<evidence type="ECO:0000256" key="1">
    <source>
        <dbReference type="SAM" id="MobiDB-lite"/>
    </source>
</evidence>
<accession>A0A9K3KJF2</accession>
<sequence length="932" mass="105086">MENQDDYYSTIYSAGSRRRRTATVLYQPILVVAIMIIVMMISTTTTTTTTTTIFTTGFLVQTTQHLQKQPQQPHRPVLPIFAVNLKQRLEQQHQQLKQLSDNTDTTITTTLWFPVKWIDTKDDNIESVDVDTIEHIQNLAINLTAQLIRSKLYPTTNDNSSETKSTTTIEEEELLHSPPSQNVTMIRNVDGDTDDSINNDDQDDTVVQDTTTTTPNSEPSTPTEPIDAVSYAYGRFLDLCGSTRRGEQALEGLFEQELAVHSTPTIVRGAVLILQRLCVLGMTYGLTMNAYAIDKSTTHMTEPYDDDEHTKDYFEWTSDSSRRLKRNALRNESIKWPAIQLLAALNKRQSSLGAYELLLKLGAWQPHENLALIRSGVALRFSDAENDAAAKAQESTKVDPDQLLGLRQNFRPFKVFTIDGPGTSEIDDGLSVEKITDKTEDTTTTTTDRFRYWIHIADADRWAPRQSELFRMARKRTTSIYLPDQSISMIPSQISSHVMSLQANTDSCALSLGVELDDNGNVIDDSIIVTPSTIRVTYGLTYDQVNEMLEDGVAYQEEWELGQLYTAAKTRQRLRYQNGNSEQMVPTKIPQYTISVYSDPTAPDKIGIKVNVELGNNTGKNQSAIVGDDATQDTTTNNNDNNPLVDEAPVSAANILVTEMMILAGEAIGRWAQRVNGTITTTGRDDDRNYLQLPFRSQSPPNYKTRSHEKKIMMDLLEYNVGGGYCHAWYARRFLSPVTVSLVPNPHSGLGLPCYVQWTSPIRRFQDLQAHAAVKRYLRRQRIMELVHDGQPVPSEVTAVDLGCELVSNDDDDDNNEDGSVHLRLDSVVDEIDYKDRTKLIGPVVFVQRHSQKYWMLEYLRRLHEKDPSTELDVLVLGCVNPAKRQYAIYVYGLGLEWRYSSPVGLQAGQKFKVRISNVAPNNGQLLFVRIQ</sequence>
<feature type="transmembrane region" description="Helical" evidence="2">
    <location>
        <begin position="21"/>
        <end position="41"/>
    </location>
</feature>
<dbReference type="AlphaFoldDB" id="A0A9K3KJF2"/>
<keyword evidence="5" id="KW-1185">Reference proteome</keyword>
<evidence type="ECO:0000313" key="5">
    <source>
        <dbReference type="Proteomes" id="UP000693970"/>
    </source>
</evidence>
<dbReference type="GO" id="GO:0000175">
    <property type="term" value="F:3'-5'-RNA exonuclease activity"/>
    <property type="evidence" value="ECO:0007669"/>
    <property type="project" value="TreeGrafter"/>
</dbReference>
<dbReference type="Pfam" id="PF23161">
    <property type="entry name" value="HTH_RNase_II"/>
    <property type="match status" value="1"/>
</dbReference>
<feature type="region of interest" description="Disordered" evidence="1">
    <location>
        <begin position="622"/>
        <end position="643"/>
    </location>
</feature>
<dbReference type="OrthoDB" id="2285229at2759"/>
<dbReference type="Pfam" id="PF00773">
    <property type="entry name" value="RNB"/>
    <property type="match status" value="1"/>
</dbReference>
<keyword evidence="2" id="KW-0472">Membrane</keyword>